<dbReference type="AlphaFoldDB" id="A0A8H4B2X1"/>
<dbReference type="SUPFAM" id="SSF52047">
    <property type="entry name" value="RNI-like"/>
    <property type="match status" value="1"/>
</dbReference>
<dbReference type="EMBL" id="WTPW01000040">
    <property type="protein sequence ID" value="KAF0555483.1"/>
    <property type="molecule type" value="Genomic_DNA"/>
</dbReference>
<evidence type="ECO:0000313" key="2">
    <source>
        <dbReference type="Proteomes" id="UP000439903"/>
    </source>
</evidence>
<dbReference type="OrthoDB" id="10313257at2759"/>
<evidence type="ECO:0000313" key="1">
    <source>
        <dbReference type="EMBL" id="KAF0555483.1"/>
    </source>
</evidence>
<organism evidence="1 2">
    <name type="scientific">Gigaspora margarita</name>
    <dbReference type="NCBI Taxonomy" id="4874"/>
    <lineage>
        <taxon>Eukaryota</taxon>
        <taxon>Fungi</taxon>
        <taxon>Fungi incertae sedis</taxon>
        <taxon>Mucoromycota</taxon>
        <taxon>Glomeromycotina</taxon>
        <taxon>Glomeromycetes</taxon>
        <taxon>Diversisporales</taxon>
        <taxon>Gigasporaceae</taxon>
        <taxon>Gigaspora</taxon>
    </lineage>
</organism>
<dbReference type="Proteomes" id="UP000439903">
    <property type="component" value="Unassembled WGS sequence"/>
</dbReference>
<gene>
    <name evidence="1" type="ORF">F8M41_017206</name>
</gene>
<keyword evidence="2" id="KW-1185">Reference proteome</keyword>
<name>A0A8H4B2X1_GIGMA</name>
<accession>A0A8H4B2X1</accession>
<comment type="caution">
    <text evidence="1">The sequence shown here is derived from an EMBL/GenBank/DDBJ whole genome shotgun (WGS) entry which is preliminary data.</text>
</comment>
<protein>
    <submittedName>
        <fullName evidence="1">Uncharacterized protein</fullName>
    </submittedName>
</protein>
<reference evidence="1 2" key="1">
    <citation type="journal article" date="2019" name="Environ. Microbiol.">
        <title>At the nexus of three kingdoms: the genome of the mycorrhizal fungus Gigaspora margarita provides insights into plant, endobacterial and fungal interactions.</title>
        <authorList>
            <person name="Venice F."/>
            <person name="Ghignone S."/>
            <person name="Salvioli di Fossalunga A."/>
            <person name="Amselem J."/>
            <person name="Novero M."/>
            <person name="Xianan X."/>
            <person name="Sedzielewska Toro K."/>
            <person name="Morin E."/>
            <person name="Lipzen A."/>
            <person name="Grigoriev I.V."/>
            <person name="Henrissat B."/>
            <person name="Martin F.M."/>
            <person name="Bonfante P."/>
        </authorList>
    </citation>
    <scope>NUCLEOTIDE SEQUENCE [LARGE SCALE GENOMIC DNA]</scope>
    <source>
        <strain evidence="1 2">BEG34</strain>
    </source>
</reference>
<dbReference type="Gene3D" id="3.80.10.10">
    <property type="entry name" value="Ribonuclease Inhibitor"/>
    <property type="match status" value="1"/>
</dbReference>
<dbReference type="InterPro" id="IPR032675">
    <property type="entry name" value="LRR_dom_sf"/>
</dbReference>
<proteinExistence type="predicted"/>
<sequence>MESGATLHKSVLYVSTEIKPEIFNLLEQNKQFFSQLQDLSLNVKSEFSTNNGTKLLKILAKYTTKINALKLENFHSDCEPQLFHDLISIIKSQEQLRRFSIIGEEIPMEFHGIISSLKCQTSSLQEVIIRYCGYSVEFEILKDCKNLETLCIRHWDHRKLLKTLNCSKVRTLEIFDSQIDASTIVQILEKSGSLLQRLALASASQKFWNESLILETLKSFCPNLTYLHILNTGFSTQLLELIGNLQKLQFLKLWCNNYIPEKELKIRIKQFAELMPMTLQYLDLLGDARLSSYIDILLNHCNAPLNKLIIERLDNEKNIKALIEFCIRNKTLNYVGVNRYLNLDDNIRKEVETYVTLVPYERIIVDC</sequence>